<dbReference type="SMART" id="SM00345">
    <property type="entry name" value="HTH_GNTR"/>
    <property type="match status" value="1"/>
</dbReference>
<dbReference type="PANTHER" id="PTHR43537">
    <property type="entry name" value="TRANSCRIPTIONAL REGULATOR, GNTR FAMILY"/>
    <property type="match status" value="1"/>
</dbReference>
<keyword evidence="2" id="KW-0238">DNA-binding</keyword>
<proteinExistence type="predicted"/>
<organism evidence="5 6">
    <name type="scientific">Granulicella cerasi</name>
    <dbReference type="NCBI Taxonomy" id="741063"/>
    <lineage>
        <taxon>Bacteria</taxon>
        <taxon>Pseudomonadati</taxon>
        <taxon>Acidobacteriota</taxon>
        <taxon>Terriglobia</taxon>
        <taxon>Terriglobales</taxon>
        <taxon>Acidobacteriaceae</taxon>
        <taxon>Granulicella</taxon>
    </lineage>
</organism>
<dbReference type="PANTHER" id="PTHR43537:SF24">
    <property type="entry name" value="GLUCONATE OPERON TRANSCRIPTIONAL REPRESSOR"/>
    <property type="match status" value="1"/>
</dbReference>
<evidence type="ECO:0000256" key="3">
    <source>
        <dbReference type="ARBA" id="ARBA00023163"/>
    </source>
</evidence>
<keyword evidence="6" id="KW-1185">Reference proteome</keyword>
<dbReference type="Proteomes" id="UP001596391">
    <property type="component" value="Unassembled WGS sequence"/>
</dbReference>
<comment type="caution">
    <text evidence="5">The sequence shown here is derived from an EMBL/GenBank/DDBJ whole genome shotgun (WGS) entry which is preliminary data.</text>
</comment>
<evidence type="ECO:0000256" key="1">
    <source>
        <dbReference type="ARBA" id="ARBA00023015"/>
    </source>
</evidence>
<dbReference type="InterPro" id="IPR036388">
    <property type="entry name" value="WH-like_DNA-bd_sf"/>
</dbReference>
<evidence type="ECO:0000313" key="6">
    <source>
        <dbReference type="Proteomes" id="UP001596391"/>
    </source>
</evidence>
<dbReference type="InterPro" id="IPR036390">
    <property type="entry name" value="WH_DNA-bd_sf"/>
</dbReference>
<dbReference type="Gene3D" id="1.10.10.10">
    <property type="entry name" value="Winged helix-like DNA-binding domain superfamily/Winged helix DNA-binding domain"/>
    <property type="match status" value="1"/>
</dbReference>
<dbReference type="Gene3D" id="1.20.120.530">
    <property type="entry name" value="GntR ligand-binding domain-like"/>
    <property type="match status" value="1"/>
</dbReference>
<dbReference type="InterPro" id="IPR000524">
    <property type="entry name" value="Tscrpt_reg_HTH_GntR"/>
</dbReference>
<dbReference type="InterPro" id="IPR008920">
    <property type="entry name" value="TF_FadR/GntR_C"/>
</dbReference>
<dbReference type="SUPFAM" id="SSF48008">
    <property type="entry name" value="GntR ligand-binding domain-like"/>
    <property type="match status" value="1"/>
</dbReference>
<evidence type="ECO:0000256" key="2">
    <source>
        <dbReference type="ARBA" id="ARBA00023125"/>
    </source>
</evidence>
<dbReference type="SUPFAM" id="SSF46785">
    <property type="entry name" value="Winged helix' DNA-binding domain"/>
    <property type="match status" value="1"/>
</dbReference>
<sequence>MSIDAPQSNGSSDFLRKPLWTSLADNIANLVANSIATRRLMPGERIVETTLAEKLGVSRVPIREALKVLHAQGILTGGGHRGYHVATFDAETTQQILEVRLMLETFLLRDALANWRSGLEDPNELNAAIAEMERAAKSEDIPGSLLADLEFHRIIRNAAHNPIAGTLWDTIARHVTIVFNFERYRDKNLMAIPKQHEQFRDFIFEQIKNPGPDEVIGEAMESHILLIDRQRRKFA</sequence>
<name>A0ABW1ZAQ4_9BACT</name>
<evidence type="ECO:0000259" key="4">
    <source>
        <dbReference type="PROSITE" id="PS50949"/>
    </source>
</evidence>
<dbReference type="Pfam" id="PF07729">
    <property type="entry name" value="FCD"/>
    <property type="match status" value="1"/>
</dbReference>
<dbReference type="PRINTS" id="PR00035">
    <property type="entry name" value="HTHGNTR"/>
</dbReference>
<reference evidence="6" key="1">
    <citation type="journal article" date="2019" name="Int. J. Syst. Evol. Microbiol.">
        <title>The Global Catalogue of Microorganisms (GCM) 10K type strain sequencing project: providing services to taxonomists for standard genome sequencing and annotation.</title>
        <authorList>
            <consortium name="The Broad Institute Genomics Platform"/>
            <consortium name="The Broad Institute Genome Sequencing Center for Infectious Disease"/>
            <person name="Wu L."/>
            <person name="Ma J."/>
        </authorList>
    </citation>
    <scope>NUCLEOTIDE SEQUENCE [LARGE SCALE GENOMIC DNA]</scope>
    <source>
        <strain evidence="6">CGMCC 1.16026</strain>
    </source>
</reference>
<dbReference type="InterPro" id="IPR011711">
    <property type="entry name" value="GntR_C"/>
</dbReference>
<keyword evidence="3" id="KW-0804">Transcription</keyword>
<keyword evidence="1" id="KW-0805">Transcription regulation</keyword>
<dbReference type="SMART" id="SM00895">
    <property type="entry name" value="FCD"/>
    <property type="match status" value="1"/>
</dbReference>
<dbReference type="EMBL" id="JBHSWI010000001">
    <property type="protein sequence ID" value="MFC6646487.1"/>
    <property type="molecule type" value="Genomic_DNA"/>
</dbReference>
<gene>
    <name evidence="5" type="ORF">ACFQBQ_13000</name>
</gene>
<dbReference type="Pfam" id="PF00392">
    <property type="entry name" value="GntR"/>
    <property type="match status" value="1"/>
</dbReference>
<accession>A0ABW1ZAQ4</accession>
<protein>
    <submittedName>
        <fullName evidence="5">GntR family transcriptional regulator</fullName>
    </submittedName>
</protein>
<evidence type="ECO:0000313" key="5">
    <source>
        <dbReference type="EMBL" id="MFC6646487.1"/>
    </source>
</evidence>
<dbReference type="PROSITE" id="PS50949">
    <property type="entry name" value="HTH_GNTR"/>
    <property type="match status" value="1"/>
</dbReference>
<feature type="domain" description="HTH gntR-type" evidence="4">
    <location>
        <begin position="21"/>
        <end position="88"/>
    </location>
</feature>
<dbReference type="CDD" id="cd07377">
    <property type="entry name" value="WHTH_GntR"/>
    <property type="match status" value="1"/>
</dbReference>
<dbReference type="RefSeq" id="WP_263370151.1">
    <property type="nucleotide sequence ID" value="NZ_JAGSYD010000001.1"/>
</dbReference>